<sequence length="110" mass="12718">MNTVSIATLLVVIAMASATRPDAKHYDTENAQELFEQFIKEHNREYKDDADKQVHYEAFVSNLKEINKLNEGNPSATYGINKFADYTDEEKKMMRGGVRKRKFCKQLNIL</sequence>
<dbReference type="Proteomes" id="UP000791440">
    <property type="component" value="Unassembled WGS sequence"/>
</dbReference>
<dbReference type="AlphaFoldDB" id="A0A922CQG8"/>
<name>A0A922CQG8_MANSE</name>
<accession>A0A922CQG8</accession>
<gene>
    <name evidence="3" type="ORF">O3G_MSEX008742</name>
</gene>
<comment type="caution">
    <text evidence="3">The sequence shown here is derived from an EMBL/GenBank/DDBJ whole genome shotgun (WGS) entry which is preliminary data.</text>
</comment>
<organism evidence="3 4">
    <name type="scientific">Manduca sexta</name>
    <name type="common">Tobacco hawkmoth</name>
    <name type="synonym">Tobacco hornworm</name>
    <dbReference type="NCBI Taxonomy" id="7130"/>
    <lineage>
        <taxon>Eukaryota</taxon>
        <taxon>Metazoa</taxon>
        <taxon>Ecdysozoa</taxon>
        <taxon>Arthropoda</taxon>
        <taxon>Hexapoda</taxon>
        <taxon>Insecta</taxon>
        <taxon>Pterygota</taxon>
        <taxon>Neoptera</taxon>
        <taxon>Endopterygota</taxon>
        <taxon>Lepidoptera</taxon>
        <taxon>Glossata</taxon>
        <taxon>Ditrysia</taxon>
        <taxon>Bombycoidea</taxon>
        <taxon>Sphingidae</taxon>
        <taxon>Sphinginae</taxon>
        <taxon>Sphingini</taxon>
        <taxon>Manduca</taxon>
    </lineage>
</organism>
<evidence type="ECO:0000256" key="1">
    <source>
        <dbReference type="SAM" id="SignalP"/>
    </source>
</evidence>
<reference evidence="3" key="2">
    <citation type="submission" date="2020-12" db="EMBL/GenBank/DDBJ databases">
        <authorList>
            <person name="Kanost M."/>
        </authorList>
    </citation>
    <scope>NUCLEOTIDE SEQUENCE</scope>
</reference>
<dbReference type="Pfam" id="PF08246">
    <property type="entry name" value="Inhibitor_I29"/>
    <property type="match status" value="1"/>
</dbReference>
<feature type="signal peptide" evidence="1">
    <location>
        <begin position="1"/>
        <end position="18"/>
    </location>
</feature>
<dbReference type="EMBL" id="JH668468">
    <property type="protein sequence ID" value="KAG6454521.1"/>
    <property type="molecule type" value="Genomic_DNA"/>
</dbReference>
<feature type="chain" id="PRO_5037391530" description="Cathepsin propeptide inhibitor domain-containing protein" evidence="1">
    <location>
        <begin position="19"/>
        <end position="110"/>
    </location>
</feature>
<dbReference type="SMART" id="SM00848">
    <property type="entry name" value="Inhibitor_I29"/>
    <property type="match status" value="1"/>
</dbReference>
<proteinExistence type="predicted"/>
<evidence type="ECO:0000313" key="3">
    <source>
        <dbReference type="EMBL" id="KAG6454521.1"/>
    </source>
</evidence>
<feature type="domain" description="Cathepsin propeptide inhibitor" evidence="2">
    <location>
        <begin position="35"/>
        <end position="91"/>
    </location>
</feature>
<evidence type="ECO:0000259" key="2">
    <source>
        <dbReference type="SMART" id="SM00848"/>
    </source>
</evidence>
<protein>
    <recommendedName>
        <fullName evidence="2">Cathepsin propeptide inhibitor domain-containing protein</fullName>
    </recommendedName>
</protein>
<dbReference type="InterPro" id="IPR013201">
    <property type="entry name" value="Prot_inhib_I29"/>
</dbReference>
<evidence type="ECO:0000313" key="4">
    <source>
        <dbReference type="Proteomes" id="UP000791440"/>
    </source>
</evidence>
<reference evidence="3" key="1">
    <citation type="journal article" date="2016" name="Insect Biochem. Mol. Biol.">
        <title>Multifaceted biological insights from a draft genome sequence of the tobacco hornworm moth, Manduca sexta.</title>
        <authorList>
            <person name="Kanost M.R."/>
            <person name="Arrese E.L."/>
            <person name="Cao X."/>
            <person name="Chen Y.R."/>
            <person name="Chellapilla S."/>
            <person name="Goldsmith M.R."/>
            <person name="Grosse-Wilde E."/>
            <person name="Heckel D.G."/>
            <person name="Herndon N."/>
            <person name="Jiang H."/>
            <person name="Papanicolaou A."/>
            <person name="Qu J."/>
            <person name="Soulages J.L."/>
            <person name="Vogel H."/>
            <person name="Walters J."/>
            <person name="Waterhouse R.M."/>
            <person name="Ahn S.J."/>
            <person name="Almeida F.C."/>
            <person name="An C."/>
            <person name="Aqrawi P."/>
            <person name="Bretschneider A."/>
            <person name="Bryant W.B."/>
            <person name="Bucks S."/>
            <person name="Chao H."/>
            <person name="Chevignon G."/>
            <person name="Christen J.M."/>
            <person name="Clarke D.F."/>
            <person name="Dittmer N.T."/>
            <person name="Ferguson L.C.F."/>
            <person name="Garavelou S."/>
            <person name="Gordon K.H.J."/>
            <person name="Gunaratna R.T."/>
            <person name="Han Y."/>
            <person name="Hauser F."/>
            <person name="He Y."/>
            <person name="Heidel-Fischer H."/>
            <person name="Hirsh A."/>
            <person name="Hu Y."/>
            <person name="Jiang H."/>
            <person name="Kalra D."/>
            <person name="Klinner C."/>
            <person name="Konig C."/>
            <person name="Kovar C."/>
            <person name="Kroll A.R."/>
            <person name="Kuwar S.S."/>
            <person name="Lee S.L."/>
            <person name="Lehman R."/>
            <person name="Li K."/>
            <person name="Li Z."/>
            <person name="Liang H."/>
            <person name="Lovelace S."/>
            <person name="Lu Z."/>
            <person name="Mansfield J.H."/>
            <person name="McCulloch K.J."/>
            <person name="Mathew T."/>
            <person name="Morton B."/>
            <person name="Muzny D.M."/>
            <person name="Neunemann D."/>
            <person name="Ongeri F."/>
            <person name="Pauchet Y."/>
            <person name="Pu L.L."/>
            <person name="Pyrousis I."/>
            <person name="Rao X.J."/>
            <person name="Redding A."/>
            <person name="Roesel C."/>
            <person name="Sanchez-Gracia A."/>
            <person name="Schaack S."/>
            <person name="Shukla A."/>
            <person name="Tetreau G."/>
            <person name="Wang Y."/>
            <person name="Xiong G.H."/>
            <person name="Traut W."/>
            <person name="Walsh T.K."/>
            <person name="Worley K.C."/>
            <person name="Wu D."/>
            <person name="Wu W."/>
            <person name="Wu Y.Q."/>
            <person name="Zhang X."/>
            <person name="Zou Z."/>
            <person name="Zucker H."/>
            <person name="Briscoe A.D."/>
            <person name="Burmester T."/>
            <person name="Clem R.J."/>
            <person name="Feyereisen R."/>
            <person name="Grimmelikhuijzen C.J.P."/>
            <person name="Hamodrakas S.J."/>
            <person name="Hansson B.S."/>
            <person name="Huguet E."/>
            <person name="Jermiin L.S."/>
            <person name="Lan Q."/>
            <person name="Lehman H.K."/>
            <person name="Lorenzen M."/>
            <person name="Merzendorfer H."/>
            <person name="Michalopoulos I."/>
            <person name="Morton D.B."/>
            <person name="Muthukrishnan S."/>
            <person name="Oakeshott J.G."/>
            <person name="Palmer W."/>
            <person name="Park Y."/>
            <person name="Passarelli A.L."/>
            <person name="Rozas J."/>
            <person name="Schwartz L.M."/>
            <person name="Smith W."/>
            <person name="Southgate A."/>
            <person name="Vilcinskas A."/>
            <person name="Vogt R."/>
            <person name="Wang P."/>
            <person name="Werren J."/>
            <person name="Yu X.Q."/>
            <person name="Zhou J.J."/>
            <person name="Brown S.J."/>
            <person name="Scherer S.E."/>
            <person name="Richards S."/>
            <person name="Blissard G.W."/>
        </authorList>
    </citation>
    <scope>NUCLEOTIDE SEQUENCE</scope>
</reference>
<keyword evidence="1" id="KW-0732">Signal</keyword>
<keyword evidence="4" id="KW-1185">Reference proteome</keyword>